<evidence type="ECO:0000313" key="13">
    <source>
        <dbReference type="Proteomes" id="UP000184600"/>
    </source>
</evidence>
<dbReference type="Pfam" id="PF17946">
    <property type="entry name" value="RecC_C"/>
    <property type="match status" value="1"/>
</dbReference>
<name>A0A1M7Z0T2_9VIBR</name>
<evidence type="ECO:0000256" key="3">
    <source>
        <dbReference type="ARBA" id="ARBA00022763"/>
    </source>
</evidence>
<organism evidence="12 13">
    <name type="scientific">Vibrio quintilis</name>
    <dbReference type="NCBI Taxonomy" id="1117707"/>
    <lineage>
        <taxon>Bacteria</taxon>
        <taxon>Pseudomonadati</taxon>
        <taxon>Pseudomonadota</taxon>
        <taxon>Gammaproteobacteria</taxon>
        <taxon>Vibrionales</taxon>
        <taxon>Vibrionaceae</taxon>
        <taxon>Vibrio</taxon>
    </lineage>
</organism>
<evidence type="ECO:0000256" key="5">
    <source>
        <dbReference type="ARBA" id="ARBA00022806"/>
    </source>
</evidence>
<evidence type="ECO:0000259" key="11">
    <source>
        <dbReference type="Pfam" id="PF17946"/>
    </source>
</evidence>
<dbReference type="GO" id="GO:0003677">
    <property type="term" value="F:DNA binding"/>
    <property type="evidence" value="ECO:0007669"/>
    <property type="project" value="UniProtKB-UniRule"/>
</dbReference>
<dbReference type="Gene3D" id="3.40.50.10930">
    <property type="match status" value="1"/>
</dbReference>
<evidence type="ECO:0000256" key="2">
    <source>
        <dbReference type="ARBA" id="ARBA00022741"/>
    </source>
</evidence>
<keyword evidence="9 10" id="KW-0234">DNA repair</keyword>
<dbReference type="GO" id="GO:0003678">
    <property type="term" value="F:DNA helicase activity"/>
    <property type="evidence" value="ECO:0007669"/>
    <property type="project" value="UniProtKB-UniRule"/>
</dbReference>
<evidence type="ECO:0000256" key="9">
    <source>
        <dbReference type="ARBA" id="ARBA00023204"/>
    </source>
</evidence>
<dbReference type="RefSeq" id="WP_073585899.1">
    <property type="nucleotide sequence ID" value="NZ_AP024897.1"/>
</dbReference>
<gene>
    <name evidence="10 12" type="primary">recC</name>
    <name evidence="12" type="ORF">VQ7734_04225</name>
</gene>
<keyword evidence="1 10" id="KW-0540">Nuclease</keyword>
<dbReference type="GO" id="GO:0005524">
    <property type="term" value="F:ATP binding"/>
    <property type="evidence" value="ECO:0007669"/>
    <property type="project" value="UniProtKB-UniRule"/>
</dbReference>
<evidence type="ECO:0000256" key="7">
    <source>
        <dbReference type="ARBA" id="ARBA00022840"/>
    </source>
</evidence>
<feature type="domain" description="RecC C-terminal" evidence="11">
    <location>
        <begin position="847"/>
        <end position="1083"/>
    </location>
</feature>
<keyword evidence="5 10" id="KW-0347">Helicase</keyword>
<dbReference type="PIRSF" id="PIRSF000980">
    <property type="entry name" value="RecC"/>
    <property type="match status" value="1"/>
</dbReference>
<dbReference type="Gene3D" id="1.10.10.160">
    <property type="match status" value="1"/>
</dbReference>
<dbReference type="InterPro" id="IPR013986">
    <property type="entry name" value="DExx_box_DNA_helicase_dom_sf"/>
</dbReference>
<dbReference type="Gene3D" id="3.40.50.300">
    <property type="entry name" value="P-loop containing nucleotide triphosphate hydrolases"/>
    <property type="match status" value="2"/>
</dbReference>
<evidence type="ECO:0000313" key="12">
    <source>
        <dbReference type="EMBL" id="SHO58453.1"/>
    </source>
</evidence>
<sequence length="1157" mass="131998">MFTVYHSNQLDTLKIILLHLIRNEPLAHPFDTEQILVQSSGMSQWLKMALAQEFGVAANLAFPLPAAFIWDLYTSVLPDVPQRSAFNKNALVWKIMQTLPAMLDMPAFKPLQQYLEKDGSDHKCYQLAEKIADIFDGYLVYRADWIEKWEAGEIVEELQGKHEWQTLLWQRIYQDTISQGQSHYHRANLYQTFVDSLQRGQIPEGALPKRLFIFGITALPPHYLEIFNALGEHIDVHLMLTNPCRYYWGDIRDRRYLARLANKQRKSLMLQKGRLMTGGSASLLKEEPVLLKEEPVLPEDEQHLEAATGNSLLASMGKLGRDHLHLLSQLECEEHEFFIDTARDSLLHQIQADILHLEMHQNDEIFASSHHKQRIQPDDYSLSVHVCHSAMREVEVLHDALLTLFDTHPDLKPRDIIVMVADINTYSPAIEAVFGNAPGERFIPFSISDRTADRESPVLQAFLRLIQLPASRCLSSELLELLETPAMMARFDISEAEFEQARNWVKESGIRWGLNEETARTLGLPATHQNTWEFGIERMLSGYAMSHTVDVFEYGSWIVAPYNEVQGLEAALAGKLAAFISRIRYYRTILEQPEEIHGWRQLLNTLLDDFFAPSVEEEVIFQNIRDTLARMNEYLDDAGYDRVVSPEVMVQHLTDQLTGVRGSQRFLAGQVNFCTLMPMRSIPFSVVCLLGMNDGVYPRNMPAEGFDLIAEYPRSGDRSRRDDDRYLFLEALLSAQERIYISYVGQSVRDNTPCQPSVLVTELMEYCSQNYCLSGEDDLPCDLSGERLIDNLTHDHAMVPYSRKTFRQYPGSYAREWLPVARGDEPDISPVPDALPDYLSGITFPFELELSELRRFWHLPVKYFFNRRLRVVFEASLLVMDDEEPFALNGLESYQLLDELVAVLLDAESDDASASQAESYIKAKRAQGLLPVGAFGELEFTQHLEKANLMVDALRDLCSEPLPDQEVNLVSAVAGEAREIRLVGWISRYYKTGLVRYRTGKIRSQDYLAAWLDHLMMAAAGSSCPTHLIGYEKKAGIRHLIFDAIPHAEEAMLLIDELLGLYLEGMNRPLPYFPVTVLAGVEANINKQGQWQEDDEKTAKKMADAFIGNLFISGEGNSPYISRLWPEWSESLSDEVRQSMLKVMKRPRLSAKEAGEK</sequence>
<dbReference type="GO" id="GO:0000724">
    <property type="term" value="P:double-strand break repair via homologous recombination"/>
    <property type="evidence" value="ECO:0007669"/>
    <property type="project" value="UniProtKB-UniRule"/>
</dbReference>
<dbReference type="CDD" id="cd22353">
    <property type="entry name" value="RecC_C-like"/>
    <property type="match status" value="1"/>
</dbReference>
<evidence type="ECO:0000256" key="4">
    <source>
        <dbReference type="ARBA" id="ARBA00022801"/>
    </source>
</evidence>
<comment type="function">
    <text evidence="10">A helicase/nuclease that prepares dsDNA breaks (DSB) for recombinational DNA repair. Binds to DSBs and unwinds DNA via a highly rapid and processive ATP-dependent bidirectional helicase activity. Unwinds dsDNA until it encounters a Chi (crossover hotspot instigator) sequence from the 3' direction. Cuts ssDNA a few nucleotides 3' to the Chi site. The properties and activities of the enzyme are changed at Chi. The Chi-altered holoenzyme produces a long 3'-ssDNA overhang and facilitates RecA-binding to the ssDNA for homologous DNA recombination and repair. Holoenzyme degrades any linearized DNA that is unable to undergo homologous recombination. In the holoenzyme this subunit recognizes the wild-type Chi sequence, and when added to isolated RecB increases its ATP-dependent helicase processivity.</text>
</comment>
<dbReference type="GO" id="GO:0009338">
    <property type="term" value="C:exodeoxyribonuclease V complex"/>
    <property type="evidence" value="ECO:0007669"/>
    <property type="project" value="InterPro"/>
</dbReference>
<proteinExistence type="inferred from homology"/>
<dbReference type="STRING" id="1117707.VQ7734_04225"/>
<dbReference type="AlphaFoldDB" id="A0A1M7Z0T2"/>
<evidence type="ECO:0000256" key="10">
    <source>
        <dbReference type="HAMAP-Rule" id="MF_01486"/>
    </source>
</evidence>
<dbReference type="Pfam" id="PF04257">
    <property type="entry name" value="Exonuc_V_gamma"/>
    <property type="match status" value="1"/>
</dbReference>
<keyword evidence="8 10" id="KW-0238">DNA-binding</keyword>
<evidence type="ECO:0000256" key="1">
    <source>
        <dbReference type="ARBA" id="ARBA00022722"/>
    </source>
</evidence>
<dbReference type="SUPFAM" id="SSF52980">
    <property type="entry name" value="Restriction endonuclease-like"/>
    <property type="match status" value="1"/>
</dbReference>
<dbReference type="EMBL" id="FRFG01000064">
    <property type="protein sequence ID" value="SHO58453.1"/>
    <property type="molecule type" value="Genomic_DNA"/>
</dbReference>
<dbReference type="PANTHER" id="PTHR30591">
    <property type="entry name" value="RECBCD ENZYME SUBUNIT RECC"/>
    <property type="match status" value="1"/>
</dbReference>
<keyword evidence="4 10" id="KW-0378">Hydrolase</keyword>
<dbReference type="InterPro" id="IPR011335">
    <property type="entry name" value="Restrct_endonuc-II-like"/>
</dbReference>
<protein>
    <recommendedName>
        <fullName evidence="10">RecBCD enzyme subunit RecC</fullName>
    </recommendedName>
    <alternativeName>
        <fullName evidence="10">Exonuclease V subunit RecC</fullName>
        <shortName evidence="10">ExoV subunit RecC</shortName>
    </alternativeName>
    <alternativeName>
        <fullName evidence="10">Helicase/nuclease RecBCD subunit RecC</fullName>
    </alternativeName>
</protein>
<reference evidence="13" key="1">
    <citation type="submission" date="2016-12" db="EMBL/GenBank/DDBJ databases">
        <authorList>
            <person name="Rodrigo-Torres L."/>
            <person name="Arahal R.D."/>
            <person name="Lucena T."/>
        </authorList>
    </citation>
    <scope>NUCLEOTIDE SEQUENCE [LARGE SCALE GENOMIC DNA]</scope>
</reference>
<dbReference type="HAMAP" id="MF_01486">
    <property type="entry name" value="RecC"/>
    <property type="match status" value="1"/>
</dbReference>
<dbReference type="SUPFAM" id="SSF52540">
    <property type="entry name" value="P-loop containing nucleoside triphosphate hydrolases"/>
    <property type="match status" value="2"/>
</dbReference>
<dbReference type="NCBIfam" id="TIGR01450">
    <property type="entry name" value="recC"/>
    <property type="match status" value="1"/>
</dbReference>
<keyword evidence="13" id="KW-1185">Reference proteome</keyword>
<evidence type="ECO:0000256" key="6">
    <source>
        <dbReference type="ARBA" id="ARBA00022839"/>
    </source>
</evidence>
<dbReference type="GO" id="GO:0008854">
    <property type="term" value="F:exodeoxyribonuclease V activity"/>
    <property type="evidence" value="ECO:0007669"/>
    <property type="project" value="InterPro"/>
</dbReference>
<comment type="similarity">
    <text evidence="10">Belongs to the RecC family.</text>
</comment>
<comment type="subunit">
    <text evidence="10">Heterotrimer of RecB, RecC and RecD. All subunits contribute to DNA-binding.</text>
</comment>
<keyword evidence="7 10" id="KW-0067">ATP-binding</keyword>
<dbReference type="Proteomes" id="UP000184600">
    <property type="component" value="Unassembled WGS sequence"/>
</dbReference>
<dbReference type="InterPro" id="IPR027417">
    <property type="entry name" value="P-loop_NTPase"/>
</dbReference>
<keyword evidence="3 10" id="KW-0227">DNA damage</keyword>
<keyword evidence="2 10" id="KW-0547">Nucleotide-binding</keyword>
<dbReference type="Gene3D" id="1.10.10.990">
    <property type="match status" value="1"/>
</dbReference>
<dbReference type="InterPro" id="IPR006697">
    <property type="entry name" value="RecC"/>
</dbReference>
<dbReference type="PANTHER" id="PTHR30591:SF1">
    <property type="entry name" value="RECBCD ENZYME SUBUNIT RECC"/>
    <property type="match status" value="1"/>
</dbReference>
<dbReference type="NCBIfam" id="NF008289">
    <property type="entry name" value="PRK11069.1"/>
    <property type="match status" value="1"/>
</dbReference>
<dbReference type="InterPro" id="IPR041500">
    <property type="entry name" value="RecC_C"/>
</dbReference>
<keyword evidence="6 10" id="KW-0269">Exonuclease</keyword>
<dbReference type="OrthoDB" id="9762834at2"/>
<evidence type="ECO:0000256" key="8">
    <source>
        <dbReference type="ARBA" id="ARBA00023125"/>
    </source>
</evidence>
<accession>A0A1M7Z0T2</accession>
<comment type="miscellaneous">
    <text evidence="10">In the RecBCD complex, RecB has a slow 3'-5' helicase, an exonuclease activity and loads RecA onto ssDNA, RecD has a fast 5'-3' helicase activity, while RecC stimulates the ATPase and processivity of the RecB helicase and contributes to recognition of the Chi site.</text>
</comment>